<proteinExistence type="predicted"/>
<dbReference type="EMBL" id="PUJY01000100">
    <property type="protein sequence ID" value="TDB42641.1"/>
    <property type="molecule type" value="Genomic_DNA"/>
</dbReference>
<gene>
    <name evidence="1" type="ORF">C5467_23690</name>
</gene>
<evidence type="ECO:0000313" key="2">
    <source>
        <dbReference type="Proteomes" id="UP000295598"/>
    </source>
</evidence>
<sequence length="262" mass="29696">MPMKGSTMKFNLKKSTPAKMTVDILKEQLTNIGLICSDTSKDKLQAYIDDVRRQIPHGSTNACFIGLYDVGRKAYVAMSDANWKIYDTAPKDTEQLKYLCGRECFDWLRKNVPNFDGALSLENHTEDRYDTLEAVKNAFVQAAVVTSATLVDPLDPKDMESALTNVLSPITDENDSDYHSDYQELHLIIVKNYNEQANECDAVGFLGVGWELKIKDYRKKSKDAVSGHDTEFWLQSWSGFYQSWDDIETQYAAAMRALGNKN</sequence>
<organism evidence="1 2">
    <name type="scientific">Photorhabdus khanii subsp. guanajuatensis</name>
    <dbReference type="NCBI Taxonomy" id="2100166"/>
    <lineage>
        <taxon>Bacteria</taxon>
        <taxon>Pseudomonadati</taxon>
        <taxon>Pseudomonadota</taxon>
        <taxon>Gammaproteobacteria</taxon>
        <taxon>Enterobacterales</taxon>
        <taxon>Morganellaceae</taxon>
        <taxon>Photorhabdus</taxon>
    </lineage>
</organism>
<evidence type="ECO:0000313" key="1">
    <source>
        <dbReference type="EMBL" id="TDB42641.1"/>
    </source>
</evidence>
<accession>A0A4R4IQJ4</accession>
<dbReference type="AlphaFoldDB" id="A0A4R4IQJ4"/>
<protein>
    <submittedName>
        <fullName evidence="1">Uncharacterized protein</fullName>
    </submittedName>
</protein>
<dbReference type="Proteomes" id="UP000295598">
    <property type="component" value="Unassembled WGS sequence"/>
</dbReference>
<comment type="caution">
    <text evidence="1">The sequence shown here is derived from an EMBL/GenBank/DDBJ whole genome shotgun (WGS) entry which is preliminary data.</text>
</comment>
<name>A0A4R4IQJ4_9GAMM</name>
<reference evidence="1 2" key="1">
    <citation type="journal article" date="2019" name="Int. J. Syst. Evol. Microbiol.">
        <title>Photorhabdus khanii subsp. guanajuatensis subsp. nov., isolated from Heterorhabditis atacamensis, and Photorhabdus luminescens subsp. mexicana subsp. nov., isolated from Heterorhabditis mexicana entomopathogenic nematodes.</title>
        <authorList>
            <person name="Machado R.A.R."/>
            <person name="Bruno P."/>
            <person name="Arce C.C.M."/>
            <person name="Liechti N."/>
            <person name="Kohler A."/>
            <person name="Bernal J."/>
            <person name="Bruggmann R."/>
            <person name="Turlings T.C.J."/>
        </authorList>
    </citation>
    <scope>NUCLEOTIDE SEQUENCE [LARGE SCALE GENOMIC DNA]</scope>
    <source>
        <strain evidence="1 2">MEX20-17</strain>
    </source>
</reference>